<dbReference type="STRING" id="133385.A0A2T9YME7"/>
<dbReference type="Gene3D" id="1.20.930.10">
    <property type="entry name" value="Conserved domain common to transcription factors TFIIS, elongin A, CRSP70"/>
    <property type="match status" value="1"/>
</dbReference>
<protein>
    <recommendedName>
        <fullName evidence="5">TFIIS N-terminal domain-containing protein</fullName>
    </recommendedName>
</protein>
<dbReference type="InterPro" id="IPR035441">
    <property type="entry name" value="TFIIS/LEDGF_dom_sf"/>
</dbReference>
<evidence type="ECO:0000313" key="7">
    <source>
        <dbReference type="Proteomes" id="UP000245383"/>
    </source>
</evidence>
<accession>A0A2T9YME7</accession>
<feature type="compositionally biased region" description="Low complexity" evidence="4">
    <location>
        <begin position="81"/>
        <end position="97"/>
    </location>
</feature>
<reference evidence="6 7" key="1">
    <citation type="journal article" date="2018" name="MBio">
        <title>Comparative Genomics Reveals the Core Gene Toolbox for the Fungus-Insect Symbiosis.</title>
        <authorList>
            <person name="Wang Y."/>
            <person name="Stata M."/>
            <person name="Wang W."/>
            <person name="Stajich J.E."/>
            <person name="White M.M."/>
            <person name="Moncalvo J.M."/>
        </authorList>
    </citation>
    <scope>NUCLEOTIDE SEQUENCE [LARGE SCALE GENOMIC DNA]</scope>
    <source>
        <strain evidence="6 7">SWE-8-4</strain>
    </source>
</reference>
<dbReference type="InterPro" id="IPR017923">
    <property type="entry name" value="TFIIS_N"/>
</dbReference>
<feature type="compositionally biased region" description="Basic and acidic residues" evidence="4">
    <location>
        <begin position="136"/>
        <end position="150"/>
    </location>
</feature>
<dbReference type="PANTHER" id="PTHR46010">
    <property type="entry name" value="PROTEIN IWS1 HOMOLOG"/>
    <property type="match status" value="1"/>
</dbReference>
<dbReference type="OrthoDB" id="21124at2759"/>
<feature type="compositionally biased region" description="Polar residues" evidence="4">
    <location>
        <begin position="68"/>
        <end position="79"/>
    </location>
</feature>
<keyword evidence="7" id="KW-1185">Reference proteome</keyword>
<dbReference type="AlphaFoldDB" id="A0A2T9YME7"/>
<evidence type="ECO:0000256" key="4">
    <source>
        <dbReference type="SAM" id="MobiDB-lite"/>
    </source>
</evidence>
<feature type="region of interest" description="Disordered" evidence="4">
    <location>
        <begin position="1"/>
        <end position="150"/>
    </location>
</feature>
<dbReference type="PROSITE" id="PS51319">
    <property type="entry name" value="TFIIS_N"/>
    <property type="match status" value="1"/>
</dbReference>
<evidence type="ECO:0000313" key="6">
    <source>
        <dbReference type="EMBL" id="PVU93523.1"/>
    </source>
</evidence>
<evidence type="ECO:0000256" key="3">
    <source>
        <dbReference type="PROSITE-ProRule" id="PRU00649"/>
    </source>
</evidence>
<dbReference type="GO" id="GO:0005634">
    <property type="term" value="C:nucleus"/>
    <property type="evidence" value="ECO:0007669"/>
    <property type="project" value="UniProtKB-SubCell"/>
</dbReference>
<feature type="compositionally biased region" description="Acidic residues" evidence="4">
    <location>
        <begin position="34"/>
        <end position="46"/>
    </location>
</feature>
<evidence type="ECO:0000259" key="5">
    <source>
        <dbReference type="PROSITE" id="PS51319"/>
    </source>
</evidence>
<dbReference type="Proteomes" id="UP000245383">
    <property type="component" value="Unassembled WGS sequence"/>
</dbReference>
<dbReference type="GO" id="GO:0016973">
    <property type="term" value="P:poly(A)+ mRNA export from nucleus"/>
    <property type="evidence" value="ECO:0007669"/>
    <property type="project" value="TreeGrafter"/>
</dbReference>
<dbReference type="EMBL" id="MBFR01000126">
    <property type="protein sequence ID" value="PVU93523.1"/>
    <property type="molecule type" value="Genomic_DNA"/>
</dbReference>
<evidence type="ECO:0000256" key="2">
    <source>
        <dbReference type="ARBA" id="ARBA00037992"/>
    </source>
</evidence>
<name>A0A2T9YME7_9FUNG</name>
<comment type="function">
    <text evidence="1">Transcription factor involved in RNA polymerase II transcription regulation. May function in both SPT15/TBP post-recruitment and recruitment steps of transcription.</text>
</comment>
<organism evidence="6 7">
    <name type="scientific">Smittium simulii</name>
    <dbReference type="NCBI Taxonomy" id="133385"/>
    <lineage>
        <taxon>Eukaryota</taxon>
        <taxon>Fungi</taxon>
        <taxon>Fungi incertae sedis</taxon>
        <taxon>Zoopagomycota</taxon>
        <taxon>Kickxellomycotina</taxon>
        <taxon>Harpellomycetes</taxon>
        <taxon>Harpellales</taxon>
        <taxon>Legeriomycetaceae</taxon>
        <taxon>Smittium</taxon>
    </lineage>
</organism>
<keyword evidence="3" id="KW-0539">Nucleus</keyword>
<comment type="caution">
    <text evidence="6">The sequence shown here is derived from an EMBL/GenBank/DDBJ whole genome shotgun (WGS) entry which is preliminary data.</text>
</comment>
<comment type="subcellular location">
    <subcellularLocation>
        <location evidence="3">Nucleus</location>
    </subcellularLocation>
</comment>
<dbReference type="InterPro" id="IPR051037">
    <property type="entry name" value="RNAPII_TF_IWS1"/>
</dbReference>
<dbReference type="PANTHER" id="PTHR46010:SF1">
    <property type="entry name" value="PROTEIN IWS1 HOMOLOG"/>
    <property type="match status" value="1"/>
</dbReference>
<dbReference type="SUPFAM" id="SSF47676">
    <property type="entry name" value="Conserved domain common to transcription factors TFIIS, elongin A, CRSP70"/>
    <property type="match status" value="1"/>
</dbReference>
<dbReference type="Pfam" id="PF08711">
    <property type="entry name" value="Med26"/>
    <property type="match status" value="1"/>
</dbReference>
<sequence length="414" mass="47438">MSDSESAALNYPAQDIQSEPEYLDQPAMDKVSEEQTEPIEPEDNESEAIHSMPKFKKKNLNNDPPHKNSVSFQENQDADPNSYNSSQSDDNQQYSRDSNYDQERSSAAYRALSENQRAKNSKKPSHRPLTPEPTDETEHKDPKTLEIERVRMDIDRALKSGSTARRRKKNEVDTDIDEGIQVLQEKMRIASDADYEDNQKKLPAINKLELLPQVIQLLGKPHLYEPLLENSFLDTLRLWLEPLHDGSLPNIDIQRELLTAIDRMPIRIDHLRESGIGKIILFMSKCQRYPDRHRRLADQIVQKWTRPILKRSANFSDAVIQNGYKDGYDRINSTAESGTKPVPNSANRTFSGRVQIQTGDDIGVHSFHASIPYRDSRNYNIVPKSSVNLNSTNFSKVLPEKFKRIKSVITKSKK</sequence>
<comment type="similarity">
    <text evidence="2">Belongs to the IWS1 family.</text>
</comment>
<feature type="domain" description="TFIIS N-terminal" evidence="5">
    <location>
        <begin position="234"/>
        <end position="311"/>
    </location>
</feature>
<gene>
    <name evidence="6" type="ORF">BB561_003226</name>
</gene>
<proteinExistence type="inferred from homology"/>
<evidence type="ECO:0000256" key="1">
    <source>
        <dbReference type="ARBA" id="ARBA00037349"/>
    </source>
</evidence>